<dbReference type="PROSITE" id="PS00550">
    <property type="entry name" value="HEMERYTHRINS"/>
    <property type="match status" value="1"/>
</dbReference>
<gene>
    <name evidence="6" type="ORF">THII_2153</name>
</gene>
<evidence type="ECO:0000313" key="6">
    <source>
        <dbReference type="EMBL" id="BAP56450.1"/>
    </source>
</evidence>
<dbReference type="InterPro" id="IPR050669">
    <property type="entry name" value="Hemerythrin"/>
</dbReference>
<organism evidence="6 7">
    <name type="scientific">Thioploca ingrica</name>
    <dbReference type="NCBI Taxonomy" id="40754"/>
    <lineage>
        <taxon>Bacteria</taxon>
        <taxon>Pseudomonadati</taxon>
        <taxon>Pseudomonadota</taxon>
        <taxon>Gammaproteobacteria</taxon>
        <taxon>Thiotrichales</taxon>
        <taxon>Thiotrichaceae</taxon>
        <taxon>Thioploca</taxon>
    </lineage>
</organism>
<dbReference type="InterPro" id="IPR012312">
    <property type="entry name" value="Hemerythrin-like"/>
</dbReference>
<comment type="similarity">
    <text evidence="1">Belongs to the hemerythrin family.</text>
</comment>
<dbReference type="Proteomes" id="UP000031623">
    <property type="component" value="Chromosome"/>
</dbReference>
<dbReference type="STRING" id="40754.THII_2153"/>
<dbReference type="OrthoDB" id="1122424at2"/>
<sequence length="141" mass="16864">MKVVQQMNFIRWSDQYSVNIKLIDDQHKHLIKLINKMHEIILVGGNQKKVELIIEKLFEYTNYHFKTEEKLLETYSYPNWQIHRKEHDDLLKQLLKLKVRLVKGSTTVSLEVFAFLNNWLVNHILASDKKYSSYLNSKGVF</sequence>
<evidence type="ECO:0000256" key="1">
    <source>
        <dbReference type="ARBA" id="ARBA00010587"/>
    </source>
</evidence>
<dbReference type="SUPFAM" id="SSF47188">
    <property type="entry name" value="Hemerythrin-like"/>
    <property type="match status" value="1"/>
</dbReference>
<dbReference type="NCBIfam" id="NF033749">
    <property type="entry name" value="bact_hemeryth"/>
    <property type="match status" value="1"/>
</dbReference>
<evidence type="ECO:0000313" key="7">
    <source>
        <dbReference type="Proteomes" id="UP000031623"/>
    </source>
</evidence>
<dbReference type="InterPro" id="IPR012827">
    <property type="entry name" value="Hemerythrin_metal-bd"/>
</dbReference>
<accession>A0A090AMH2</accession>
<dbReference type="InterPro" id="IPR035938">
    <property type="entry name" value="Hemerythrin-like_sf"/>
</dbReference>
<dbReference type="Gene3D" id="1.20.120.50">
    <property type="entry name" value="Hemerythrin-like"/>
    <property type="match status" value="1"/>
</dbReference>
<dbReference type="NCBIfam" id="TIGR02481">
    <property type="entry name" value="hemeryth_dom"/>
    <property type="match status" value="1"/>
</dbReference>
<evidence type="ECO:0000256" key="3">
    <source>
        <dbReference type="ARBA" id="ARBA00022723"/>
    </source>
</evidence>
<dbReference type="Pfam" id="PF01814">
    <property type="entry name" value="Hemerythrin"/>
    <property type="match status" value="1"/>
</dbReference>
<evidence type="ECO:0000256" key="4">
    <source>
        <dbReference type="ARBA" id="ARBA00023004"/>
    </source>
</evidence>
<dbReference type="GO" id="GO:0046872">
    <property type="term" value="F:metal ion binding"/>
    <property type="evidence" value="ECO:0007669"/>
    <property type="project" value="UniProtKB-KW"/>
</dbReference>
<reference evidence="6" key="1">
    <citation type="journal article" date="2014" name="ISME J.">
        <title>Ecophysiology of Thioploca ingrica as revealed by the complete genome sequence supplemented with proteomic evidence.</title>
        <authorList>
            <person name="Kojima H."/>
            <person name="Ogura Y."/>
            <person name="Yamamoto N."/>
            <person name="Togashi T."/>
            <person name="Mori H."/>
            <person name="Watanabe T."/>
            <person name="Nemoto F."/>
            <person name="Kurokawa K."/>
            <person name="Hayashi T."/>
            <person name="Fukui M."/>
        </authorList>
    </citation>
    <scope>NUCLEOTIDE SEQUENCE [LARGE SCALE GENOMIC DNA]</scope>
</reference>
<keyword evidence="2" id="KW-0561">Oxygen transport</keyword>
<dbReference type="CDD" id="cd12107">
    <property type="entry name" value="Hemerythrin"/>
    <property type="match status" value="1"/>
</dbReference>
<keyword evidence="4" id="KW-0408">Iron</keyword>
<dbReference type="GO" id="GO:0005344">
    <property type="term" value="F:oxygen carrier activity"/>
    <property type="evidence" value="ECO:0007669"/>
    <property type="project" value="UniProtKB-KW"/>
</dbReference>
<keyword evidence="3" id="KW-0479">Metal-binding</keyword>
<evidence type="ECO:0000256" key="2">
    <source>
        <dbReference type="ARBA" id="ARBA00022621"/>
    </source>
</evidence>
<dbReference type="HOGENOM" id="CLU_086902_2_2_6"/>
<dbReference type="InterPro" id="IPR016131">
    <property type="entry name" value="Haemerythrin_Fe_BS"/>
</dbReference>
<keyword evidence="2" id="KW-0813">Transport</keyword>
<dbReference type="AlphaFoldDB" id="A0A090AMH2"/>
<dbReference type="PANTHER" id="PTHR37164">
    <property type="entry name" value="BACTERIOHEMERYTHRIN"/>
    <property type="match status" value="1"/>
</dbReference>
<protein>
    <submittedName>
        <fullName evidence="6">Hemerythrin HHE cation binding region</fullName>
    </submittedName>
</protein>
<name>A0A090AMH2_9GAMM</name>
<dbReference type="KEGG" id="tig:THII_2153"/>
<feature type="domain" description="Hemerythrin-like" evidence="5">
    <location>
        <begin position="20"/>
        <end position="131"/>
    </location>
</feature>
<dbReference type="EMBL" id="AP014633">
    <property type="protein sequence ID" value="BAP56450.1"/>
    <property type="molecule type" value="Genomic_DNA"/>
</dbReference>
<proteinExistence type="inferred from homology"/>
<dbReference type="PANTHER" id="PTHR37164:SF1">
    <property type="entry name" value="BACTERIOHEMERYTHRIN"/>
    <property type="match status" value="1"/>
</dbReference>
<evidence type="ECO:0000259" key="5">
    <source>
        <dbReference type="Pfam" id="PF01814"/>
    </source>
</evidence>
<keyword evidence="7" id="KW-1185">Reference proteome</keyword>